<feature type="compositionally biased region" description="Polar residues" evidence="4">
    <location>
        <begin position="59"/>
        <end position="72"/>
    </location>
</feature>
<organism evidence="7 8">
    <name type="scientific">Dendrobium nobile</name>
    <name type="common">Orchid</name>
    <dbReference type="NCBI Taxonomy" id="94219"/>
    <lineage>
        <taxon>Eukaryota</taxon>
        <taxon>Viridiplantae</taxon>
        <taxon>Streptophyta</taxon>
        <taxon>Embryophyta</taxon>
        <taxon>Tracheophyta</taxon>
        <taxon>Spermatophyta</taxon>
        <taxon>Magnoliopsida</taxon>
        <taxon>Liliopsida</taxon>
        <taxon>Asparagales</taxon>
        <taxon>Orchidaceae</taxon>
        <taxon>Epidendroideae</taxon>
        <taxon>Malaxideae</taxon>
        <taxon>Dendrobiinae</taxon>
        <taxon>Dendrobium</taxon>
    </lineage>
</organism>
<dbReference type="EMBL" id="JAGYWB010000005">
    <property type="protein sequence ID" value="KAI0522625.1"/>
    <property type="molecule type" value="Genomic_DNA"/>
</dbReference>
<feature type="domain" description="RecQ mediated genome instability protein 1 OB-fold" evidence="5">
    <location>
        <begin position="151"/>
        <end position="262"/>
    </location>
</feature>
<dbReference type="OrthoDB" id="341511at2759"/>
<evidence type="ECO:0000256" key="2">
    <source>
        <dbReference type="ARBA" id="ARBA00018987"/>
    </source>
</evidence>
<dbReference type="Pfam" id="PF16099">
    <property type="entry name" value="RMI1_C"/>
    <property type="match status" value="1"/>
</dbReference>
<evidence type="ECO:0000259" key="5">
    <source>
        <dbReference type="Pfam" id="PF08585"/>
    </source>
</evidence>
<dbReference type="AlphaFoldDB" id="A0A8T3BZS8"/>
<dbReference type="GO" id="GO:0000724">
    <property type="term" value="P:double-strand break repair via homologous recombination"/>
    <property type="evidence" value="ECO:0007669"/>
    <property type="project" value="TreeGrafter"/>
</dbReference>
<feature type="compositionally biased region" description="Acidic residues" evidence="4">
    <location>
        <begin position="45"/>
        <end position="56"/>
    </location>
</feature>
<evidence type="ECO:0000313" key="8">
    <source>
        <dbReference type="Proteomes" id="UP000829196"/>
    </source>
</evidence>
<feature type="domain" description="RecQ-mediated genome instability protein 1 C-terminal OB-fold" evidence="6">
    <location>
        <begin position="435"/>
        <end position="499"/>
    </location>
</feature>
<name>A0A8T3BZS8_DENNO</name>
<comment type="similarity">
    <text evidence="1">Belongs to the RMI1 family.</text>
</comment>
<gene>
    <name evidence="7" type="ORF">KFK09_005010</name>
</gene>
<evidence type="ECO:0000313" key="7">
    <source>
        <dbReference type="EMBL" id="KAI0522625.1"/>
    </source>
</evidence>
<evidence type="ECO:0000256" key="1">
    <source>
        <dbReference type="ARBA" id="ARBA00006395"/>
    </source>
</evidence>
<evidence type="ECO:0000256" key="4">
    <source>
        <dbReference type="SAM" id="MobiDB-lite"/>
    </source>
</evidence>
<dbReference type="Pfam" id="PF08585">
    <property type="entry name" value="RMI1_N_C"/>
    <property type="match status" value="1"/>
</dbReference>
<reference evidence="7" key="1">
    <citation type="journal article" date="2022" name="Front. Genet.">
        <title>Chromosome-Scale Assembly of the Dendrobium nobile Genome Provides Insights Into the Molecular Mechanism of the Biosynthesis of the Medicinal Active Ingredient of Dendrobium.</title>
        <authorList>
            <person name="Xu Q."/>
            <person name="Niu S.-C."/>
            <person name="Li K.-L."/>
            <person name="Zheng P.-J."/>
            <person name="Zhang X.-J."/>
            <person name="Jia Y."/>
            <person name="Liu Y."/>
            <person name="Niu Y.-X."/>
            <person name="Yu L.-H."/>
            <person name="Chen D.-F."/>
            <person name="Zhang G.-Q."/>
        </authorList>
    </citation>
    <scope>NUCLEOTIDE SEQUENCE</scope>
    <source>
        <tissue evidence="7">Leaf</tissue>
    </source>
</reference>
<dbReference type="GO" id="GO:0000712">
    <property type="term" value="P:resolution of meiotic recombination intermediates"/>
    <property type="evidence" value="ECO:0007669"/>
    <property type="project" value="TreeGrafter"/>
</dbReference>
<dbReference type="Proteomes" id="UP000829196">
    <property type="component" value="Unassembled WGS sequence"/>
</dbReference>
<dbReference type="GO" id="GO:0016604">
    <property type="term" value="C:nuclear body"/>
    <property type="evidence" value="ECO:0007669"/>
    <property type="project" value="TreeGrafter"/>
</dbReference>
<dbReference type="InterPro" id="IPR013894">
    <property type="entry name" value="RMI1_OB"/>
</dbReference>
<sequence length="554" mass="61749">MRRRTLRLPSSSDEDEAPPWPQTVNTSNTNHRRSPPPPQNAPLEISEDEFVDVEDALSDHSSPPVSVQNAGLTSDRVETSAGDPSDASAGPIDEFLRRVGLALRREWLASCLSNFVRAVPGFEGFDMASKARMCFEQFLSADMNYCGAGILPENVHCMNTIELEGPFVLQVDEVTNISCRLRERYHDSPASLKRCLKLSLSDGVQHVFGMEYRPIHDLEVLSLAGFKIIIRNVQIRRGLLLLLPEVVEVLGGMVEDLDAARQRLVNEVNKPPRGKRKQALLPLCQRATLAAWPSNTVNNNETNSSESYISNNVSRANISMPSTLSNPRLVQDVRITSVTVTETPYVKENVDPSTTRRDSTEDLISQDLGRNLYEGFSHANESIAEGPNNYESRLNAESNIATDVAEHVQDVYAMDEDDTINEFKNPSMLTGDAEIPFTYLACLLAQWIIVKDRTSFIQGRIKCILTGVKRFQFKHRSTYELLVYVDDGSYISEVFIDHNGTVLLEISKDSPLPVVLQMSQGCSASDGLLLLRRLKSFTSRHPQNCSIEPIVLSP</sequence>
<dbReference type="InterPro" id="IPR042470">
    <property type="entry name" value="RMI1_N_C_sf"/>
</dbReference>
<dbReference type="GO" id="GO:0000166">
    <property type="term" value="F:nucleotide binding"/>
    <property type="evidence" value="ECO:0007669"/>
    <property type="project" value="InterPro"/>
</dbReference>
<dbReference type="InterPro" id="IPR032199">
    <property type="entry name" value="RMI1_C"/>
</dbReference>
<accession>A0A8T3BZS8</accession>
<dbReference type="SMR" id="A0A8T3BZS8"/>
<proteinExistence type="inferred from homology"/>
<dbReference type="PANTHER" id="PTHR14790">
    <property type="entry name" value="RECQ-MEDIATED GENOME INSTABILITY PROTEIN 1 RMI1"/>
    <property type="match status" value="1"/>
</dbReference>
<dbReference type="PANTHER" id="PTHR14790:SF15">
    <property type="entry name" value="RECQ-MEDIATED GENOME INSTABILITY PROTEIN 1"/>
    <property type="match status" value="1"/>
</dbReference>
<protein>
    <recommendedName>
        <fullName evidence="2">RecQ-mediated genome instability protein 1</fullName>
    </recommendedName>
    <alternativeName>
        <fullName evidence="3">BLM-associated protein of 75 kDa homolog</fullName>
    </alternativeName>
</protein>
<dbReference type="Gene3D" id="2.40.50.770">
    <property type="entry name" value="RecQ-mediated genome instability protein Rmi1, C-terminal domain"/>
    <property type="match status" value="1"/>
</dbReference>
<comment type="caution">
    <text evidence="7">The sequence shown here is derived from an EMBL/GenBank/DDBJ whole genome shotgun (WGS) entry which is preliminary data.</text>
</comment>
<evidence type="ECO:0000259" key="6">
    <source>
        <dbReference type="Pfam" id="PF16099"/>
    </source>
</evidence>
<keyword evidence="8" id="KW-1185">Reference proteome</keyword>
<feature type="region of interest" description="Disordered" evidence="4">
    <location>
        <begin position="1"/>
        <end position="90"/>
    </location>
</feature>
<dbReference type="FunFam" id="2.40.50.770:FF:000004">
    <property type="entry name" value="RecQ-mediated instability protein (DUF1767)"/>
    <property type="match status" value="1"/>
</dbReference>
<dbReference type="SMART" id="SM01161">
    <property type="entry name" value="DUF1767"/>
    <property type="match status" value="1"/>
</dbReference>
<dbReference type="GO" id="GO:0031422">
    <property type="term" value="C:RecQ family helicase-topoisomerase III complex"/>
    <property type="evidence" value="ECO:0007669"/>
    <property type="project" value="TreeGrafter"/>
</dbReference>
<evidence type="ECO:0000256" key="3">
    <source>
        <dbReference type="ARBA" id="ARBA00077519"/>
    </source>
</evidence>